<feature type="region of interest" description="Disordered" evidence="1">
    <location>
        <begin position="100"/>
        <end position="179"/>
    </location>
</feature>
<proteinExistence type="predicted"/>
<name>K0RS83_THAOC</name>
<feature type="region of interest" description="Disordered" evidence="1">
    <location>
        <begin position="1"/>
        <end position="22"/>
    </location>
</feature>
<evidence type="ECO:0000256" key="1">
    <source>
        <dbReference type="SAM" id="MobiDB-lite"/>
    </source>
</evidence>
<evidence type="ECO:0000313" key="2">
    <source>
        <dbReference type="EMBL" id="EJK56658.1"/>
    </source>
</evidence>
<comment type="caution">
    <text evidence="2">The sequence shown here is derived from an EMBL/GenBank/DDBJ whole genome shotgun (WGS) entry which is preliminary data.</text>
</comment>
<protein>
    <submittedName>
        <fullName evidence="2">Uncharacterized protein</fullName>
    </submittedName>
</protein>
<keyword evidence="3" id="KW-1185">Reference proteome</keyword>
<dbReference type="EMBL" id="AGNL01030896">
    <property type="protein sequence ID" value="EJK56658.1"/>
    <property type="molecule type" value="Genomic_DNA"/>
</dbReference>
<accession>K0RS83</accession>
<dbReference type="AlphaFoldDB" id="K0RS83"/>
<feature type="non-terminal residue" evidence="2">
    <location>
        <position position="179"/>
    </location>
</feature>
<gene>
    <name evidence="2" type="ORF">THAOC_23414</name>
</gene>
<evidence type="ECO:0000313" key="3">
    <source>
        <dbReference type="Proteomes" id="UP000266841"/>
    </source>
</evidence>
<reference evidence="2 3" key="1">
    <citation type="journal article" date="2012" name="Genome Biol.">
        <title>Genome and low-iron response of an oceanic diatom adapted to chronic iron limitation.</title>
        <authorList>
            <person name="Lommer M."/>
            <person name="Specht M."/>
            <person name="Roy A.S."/>
            <person name="Kraemer L."/>
            <person name="Andreson R."/>
            <person name="Gutowska M.A."/>
            <person name="Wolf J."/>
            <person name="Bergner S.V."/>
            <person name="Schilhabel M.B."/>
            <person name="Klostermeier U.C."/>
            <person name="Beiko R.G."/>
            <person name="Rosenstiel P."/>
            <person name="Hippler M."/>
            <person name="Laroche J."/>
        </authorList>
    </citation>
    <scope>NUCLEOTIDE SEQUENCE [LARGE SCALE GENOMIC DNA]</scope>
    <source>
        <strain evidence="2 3">CCMP1005</strain>
    </source>
</reference>
<feature type="compositionally biased region" description="Basic and acidic residues" evidence="1">
    <location>
        <begin position="166"/>
        <end position="179"/>
    </location>
</feature>
<organism evidence="2 3">
    <name type="scientific">Thalassiosira oceanica</name>
    <name type="common">Marine diatom</name>
    <dbReference type="NCBI Taxonomy" id="159749"/>
    <lineage>
        <taxon>Eukaryota</taxon>
        <taxon>Sar</taxon>
        <taxon>Stramenopiles</taxon>
        <taxon>Ochrophyta</taxon>
        <taxon>Bacillariophyta</taxon>
        <taxon>Coscinodiscophyceae</taxon>
        <taxon>Thalassiosirophycidae</taxon>
        <taxon>Thalassiosirales</taxon>
        <taxon>Thalassiosiraceae</taxon>
        <taxon>Thalassiosira</taxon>
    </lineage>
</organism>
<dbReference type="Proteomes" id="UP000266841">
    <property type="component" value="Unassembled WGS sequence"/>
</dbReference>
<sequence>MLGGTGGPEDGGEEERPRTAAGRARAALAGIVRAVGDGLWSWAYGGTIHDEAFLREFVARLEAEREAGREDPAAREERVKRAFRELCMVYRLGEEDFAIAAAPSSSSSGKEAGPDAPGGLGRIEEEADGLPSAPIPAASEGSRGPADPLERAELGMADAPGGGLLDPDREETKDGRLDE</sequence>